<dbReference type="AlphaFoldDB" id="A0A059BWK6"/>
<accession>A0A059BWK6</accession>
<gene>
    <name evidence="1" type="ORF">EUGRSUZ_F03328</name>
</gene>
<sequence length="77" mass="9327">MGIRPPHLNHLSHFTNVNIVESFSLSPMPNWRNKLLYKPHSLHKNTRLDKHMISREKYKDILGFPFSYGKWKFLWLH</sequence>
<organism evidence="1">
    <name type="scientific">Eucalyptus grandis</name>
    <name type="common">Flooded gum</name>
    <dbReference type="NCBI Taxonomy" id="71139"/>
    <lineage>
        <taxon>Eukaryota</taxon>
        <taxon>Viridiplantae</taxon>
        <taxon>Streptophyta</taxon>
        <taxon>Embryophyta</taxon>
        <taxon>Tracheophyta</taxon>
        <taxon>Spermatophyta</taxon>
        <taxon>Magnoliopsida</taxon>
        <taxon>eudicotyledons</taxon>
        <taxon>Gunneridae</taxon>
        <taxon>Pentapetalae</taxon>
        <taxon>rosids</taxon>
        <taxon>malvids</taxon>
        <taxon>Myrtales</taxon>
        <taxon>Myrtaceae</taxon>
        <taxon>Myrtoideae</taxon>
        <taxon>Eucalypteae</taxon>
        <taxon>Eucalyptus</taxon>
    </lineage>
</organism>
<reference evidence="1" key="1">
    <citation type="submission" date="2013-07" db="EMBL/GenBank/DDBJ databases">
        <title>The genome of Eucalyptus grandis.</title>
        <authorList>
            <person name="Schmutz J."/>
            <person name="Hayes R."/>
            <person name="Myburg A."/>
            <person name="Tuskan G."/>
            <person name="Grattapaglia D."/>
            <person name="Rokhsar D.S."/>
        </authorList>
    </citation>
    <scope>NUCLEOTIDE SEQUENCE</scope>
    <source>
        <tissue evidence="1">Leaf extractions</tissue>
    </source>
</reference>
<dbReference type="Gramene" id="KCW70020">
    <property type="protein sequence ID" value="KCW70020"/>
    <property type="gene ID" value="EUGRSUZ_F03328"/>
</dbReference>
<proteinExistence type="predicted"/>
<name>A0A059BWK6_EUCGR</name>
<dbReference type="EMBL" id="KK198758">
    <property type="protein sequence ID" value="KCW70020.1"/>
    <property type="molecule type" value="Genomic_DNA"/>
</dbReference>
<protein>
    <submittedName>
        <fullName evidence="1">Uncharacterized protein</fullName>
    </submittedName>
</protein>
<dbReference type="InParanoid" id="A0A059BWK6"/>
<evidence type="ECO:0000313" key="1">
    <source>
        <dbReference type="EMBL" id="KCW70020.1"/>
    </source>
</evidence>